<proteinExistence type="predicted"/>
<comment type="caution">
    <text evidence="1">The sequence shown here is derived from an EMBL/GenBank/DDBJ whole genome shotgun (WGS) entry which is preliminary data.</text>
</comment>
<dbReference type="Proteomes" id="UP001324115">
    <property type="component" value="Unassembled WGS sequence"/>
</dbReference>
<evidence type="ECO:0000313" key="1">
    <source>
        <dbReference type="EMBL" id="KAK4562091.1"/>
    </source>
</evidence>
<gene>
    <name evidence="1" type="ORF">RGQ29_004811</name>
</gene>
<protein>
    <submittedName>
        <fullName evidence="1">Uncharacterized protein</fullName>
    </submittedName>
</protein>
<keyword evidence="2" id="KW-1185">Reference proteome</keyword>
<accession>A0AAN7E2N8</accession>
<dbReference type="EMBL" id="JAXUIC010000011">
    <property type="protein sequence ID" value="KAK4562091.1"/>
    <property type="molecule type" value="Genomic_DNA"/>
</dbReference>
<evidence type="ECO:0000313" key="2">
    <source>
        <dbReference type="Proteomes" id="UP001324115"/>
    </source>
</evidence>
<organism evidence="1 2">
    <name type="scientific">Quercus rubra</name>
    <name type="common">Northern red oak</name>
    <name type="synonym">Quercus borealis</name>
    <dbReference type="NCBI Taxonomy" id="3512"/>
    <lineage>
        <taxon>Eukaryota</taxon>
        <taxon>Viridiplantae</taxon>
        <taxon>Streptophyta</taxon>
        <taxon>Embryophyta</taxon>
        <taxon>Tracheophyta</taxon>
        <taxon>Spermatophyta</taxon>
        <taxon>Magnoliopsida</taxon>
        <taxon>eudicotyledons</taxon>
        <taxon>Gunneridae</taxon>
        <taxon>Pentapetalae</taxon>
        <taxon>rosids</taxon>
        <taxon>fabids</taxon>
        <taxon>Fagales</taxon>
        <taxon>Fagaceae</taxon>
        <taxon>Quercus</taxon>
    </lineage>
</organism>
<name>A0AAN7E2N8_QUERU</name>
<reference evidence="1 2" key="1">
    <citation type="journal article" date="2023" name="G3 (Bethesda)">
        <title>A haplotype-resolved chromosome-scale genome for Quercus rubra L. provides insights into the genetics of adaptive traits for red oak species.</title>
        <authorList>
            <person name="Kapoor B."/>
            <person name="Jenkins J."/>
            <person name="Schmutz J."/>
            <person name="Zhebentyayeva T."/>
            <person name="Kuelheim C."/>
            <person name="Coggeshall M."/>
            <person name="Heim C."/>
            <person name="Lasky J.R."/>
            <person name="Leites L."/>
            <person name="Islam-Faridi N."/>
            <person name="Romero-Severson J."/>
            <person name="DeLeo V.L."/>
            <person name="Lucas S.M."/>
            <person name="Lazic D."/>
            <person name="Gailing O."/>
            <person name="Carlson J."/>
            <person name="Staton M."/>
        </authorList>
    </citation>
    <scope>NUCLEOTIDE SEQUENCE [LARGE SCALE GENOMIC DNA]</scope>
    <source>
        <strain evidence="1">Pseudo-F2</strain>
    </source>
</reference>
<dbReference type="AlphaFoldDB" id="A0AAN7E2N8"/>
<sequence length="63" mass="7441">MLEEAVEYVKLLQKQIQDLSEQQQRCKCVVKDFTEESIKDSSTVLCNYLILRFQPSFIMVICH</sequence>